<name>A0AAV4WK75_CAEEX</name>
<comment type="caution">
    <text evidence="1">The sequence shown here is derived from an EMBL/GenBank/DDBJ whole genome shotgun (WGS) entry which is preliminary data.</text>
</comment>
<gene>
    <name evidence="1" type="ORF">CEXT_92131</name>
</gene>
<keyword evidence="2" id="KW-1185">Reference proteome</keyword>
<organism evidence="1 2">
    <name type="scientific">Caerostris extrusa</name>
    <name type="common">Bark spider</name>
    <name type="synonym">Caerostris bankana</name>
    <dbReference type="NCBI Taxonomy" id="172846"/>
    <lineage>
        <taxon>Eukaryota</taxon>
        <taxon>Metazoa</taxon>
        <taxon>Ecdysozoa</taxon>
        <taxon>Arthropoda</taxon>
        <taxon>Chelicerata</taxon>
        <taxon>Arachnida</taxon>
        <taxon>Araneae</taxon>
        <taxon>Araneomorphae</taxon>
        <taxon>Entelegynae</taxon>
        <taxon>Araneoidea</taxon>
        <taxon>Araneidae</taxon>
        <taxon>Caerostris</taxon>
    </lineage>
</organism>
<dbReference type="AlphaFoldDB" id="A0AAV4WK75"/>
<proteinExistence type="predicted"/>
<accession>A0AAV4WK75</accession>
<protein>
    <submittedName>
        <fullName evidence="1">Uncharacterized protein</fullName>
    </submittedName>
</protein>
<reference evidence="1 2" key="1">
    <citation type="submission" date="2021-06" db="EMBL/GenBank/DDBJ databases">
        <title>Caerostris extrusa draft genome.</title>
        <authorList>
            <person name="Kono N."/>
            <person name="Arakawa K."/>
        </authorList>
    </citation>
    <scope>NUCLEOTIDE SEQUENCE [LARGE SCALE GENOMIC DNA]</scope>
</reference>
<dbReference type="EMBL" id="BPLR01016263">
    <property type="protein sequence ID" value="GIY82614.1"/>
    <property type="molecule type" value="Genomic_DNA"/>
</dbReference>
<dbReference type="Proteomes" id="UP001054945">
    <property type="component" value="Unassembled WGS sequence"/>
</dbReference>
<sequence length="183" mass="20453">MESLELSEACLRINNQFYNNDMLSQTQATVESSGNLAKLLLGIISGGKSICESEWFPGTRVGVLCCLIISLKVVENSVIRHYAPFTPKIPNFLRAALGYILSYRHVFAARAGIHKRWCHWSSEACLRINNQFYSNDMLSQTQATVVARGIGQAVIGNYKCWQFHFVNGMVSRTRVGVLCLSSK</sequence>
<evidence type="ECO:0000313" key="2">
    <source>
        <dbReference type="Proteomes" id="UP001054945"/>
    </source>
</evidence>
<evidence type="ECO:0000313" key="1">
    <source>
        <dbReference type="EMBL" id="GIY82614.1"/>
    </source>
</evidence>